<feature type="transmembrane region" description="Helical" evidence="1">
    <location>
        <begin position="202"/>
        <end position="221"/>
    </location>
</feature>
<dbReference type="Proteomes" id="UP000270299">
    <property type="component" value="Unassembled WGS sequence"/>
</dbReference>
<evidence type="ECO:0000256" key="1">
    <source>
        <dbReference type="SAM" id="Phobius"/>
    </source>
</evidence>
<accession>A0A3L6ZL17</accession>
<gene>
    <name evidence="2" type="ORF">D9V29_13230</name>
</gene>
<feature type="transmembrane region" description="Helical" evidence="1">
    <location>
        <begin position="25"/>
        <end position="43"/>
    </location>
</feature>
<evidence type="ECO:0000313" key="3">
    <source>
        <dbReference type="Proteomes" id="UP000270299"/>
    </source>
</evidence>
<feature type="transmembrane region" description="Helical" evidence="1">
    <location>
        <begin position="152"/>
        <end position="170"/>
    </location>
</feature>
<feature type="transmembrane region" description="Helical" evidence="1">
    <location>
        <begin position="366"/>
        <end position="383"/>
    </location>
</feature>
<evidence type="ECO:0000313" key="2">
    <source>
        <dbReference type="EMBL" id="RLP68679.1"/>
    </source>
</evidence>
<protein>
    <recommendedName>
        <fullName evidence="4">Oligosaccharide repeat unit polymerase</fullName>
    </recommendedName>
</protein>
<comment type="caution">
    <text evidence="2">The sequence shown here is derived from an EMBL/GenBank/DDBJ whole genome shotgun (WGS) entry which is preliminary data.</text>
</comment>
<feature type="transmembrane region" description="Helical" evidence="1">
    <location>
        <begin position="78"/>
        <end position="102"/>
    </location>
</feature>
<feature type="transmembrane region" description="Helical" evidence="1">
    <location>
        <begin position="176"/>
        <end position="195"/>
    </location>
</feature>
<keyword evidence="1" id="KW-0812">Transmembrane</keyword>
<reference evidence="2 3" key="1">
    <citation type="submission" date="2018-10" db="EMBL/GenBank/DDBJ databases">
        <authorList>
            <person name="Li J."/>
        </authorList>
    </citation>
    <scope>NUCLEOTIDE SEQUENCE [LARGE SCALE GENOMIC DNA]</scope>
    <source>
        <strain evidence="2 3">CCTCC AB209002</strain>
    </source>
</reference>
<keyword evidence="3" id="KW-1185">Reference proteome</keyword>
<name>A0A3L6ZL17_9MICO</name>
<keyword evidence="1" id="KW-1133">Transmembrane helix</keyword>
<organism evidence="2 3">
    <name type="scientific">Mycetocola manganoxydans</name>
    <dbReference type="NCBI Taxonomy" id="699879"/>
    <lineage>
        <taxon>Bacteria</taxon>
        <taxon>Bacillati</taxon>
        <taxon>Actinomycetota</taxon>
        <taxon>Actinomycetes</taxon>
        <taxon>Micrococcales</taxon>
        <taxon>Microbacteriaceae</taxon>
        <taxon>Mycetocola</taxon>
    </lineage>
</organism>
<feature type="transmembrane region" description="Helical" evidence="1">
    <location>
        <begin position="310"/>
        <end position="330"/>
    </location>
</feature>
<feature type="transmembrane region" description="Helical" evidence="1">
    <location>
        <begin position="122"/>
        <end position="140"/>
    </location>
</feature>
<keyword evidence="1" id="KW-0472">Membrane</keyword>
<feature type="transmembrane region" description="Helical" evidence="1">
    <location>
        <begin position="337"/>
        <end position="360"/>
    </location>
</feature>
<dbReference type="EMBL" id="RCUV01000019">
    <property type="protein sequence ID" value="RLP68679.1"/>
    <property type="molecule type" value="Genomic_DNA"/>
</dbReference>
<sequence length="396" mass="42418">MGIAPTVQIRSGVTSRTTPGIDEGLYVPTALLVCAGLLTYEVFRAVWIGRERRRATGERSGLVEGGEVIAQVDRSRTLLLVGFGLLASAYFLASVGPAALLGSREASFDARNAAWPDPAVRSIMYALAIYPLLVGAGALAQLRRGARGLPIARWYLAGLVACVVVLLLIVNPVGSARYTFGTVAFALICYAGAMLTPQRVRIALAGTLGAFLFLFPLADAFRSDEVNLTRNGFFGEYMGNPDYDAFWQVANGFSFWVDGLVIPLRQILGSALFWVPRSLWADKPTDTGILLAQYRGYSFDNLSAPLWAELLVNGGLIALIVGFALVGIGLRFMDTRLLLSFASGGLWSIVGAIFPVYMTILMRGSLLQATGAMAVAVACVLVIRSRPSRPGAAQLE</sequence>
<evidence type="ECO:0008006" key="4">
    <source>
        <dbReference type="Google" id="ProtNLM"/>
    </source>
</evidence>
<proteinExistence type="predicted"/>
<dbReference type="AlphaFoldDB" id="A0A3L6ZL17"/>